<evidence type="ECO:0000313" key="3">
    <source>
        <dbReference type="Proteomes" id="UP001141806"/>
    </source>
</evidence>
<dbReference type="AlphaFoldDB" id="A0A9Q0KD28"/>
<reference evidence="2" key="1">
    <citation type="journal article" date="2023" name="Plant J.">
        <title>The genome of the king protea, Protea cynaroides.</title>
        <authorList>
            <person name="Chang J."/>
            <person name="Duong T.A."/>
            <person name="Schoeman C."/>
            <person name="Ma X."/>
            <person name="Roodt D."/>
            <person name="Barker N."/>
            <person name="Li Z."/>
            <person name="Van de Peer Y."/>
            <person name="Mizrachi E."/>
        </authorList>
    </citation>
    <scope>NUCLEOTIDE SEQUENCE</scope>
    <source>
        <tissue evidence="2">Young leaves</tissue>
    </source>
</reference>
<dbReference type="Pfam" id="PF13456">
    <property type="entry name" value="RVT_3"/>
    <property type="match status" value="1"/>
</dbReference>
<comment type="caution">
    <text evidence="2">The sequence shown here is derived from an EMBL/GenBank/DDBJ whole genome shotgun (WGS) entry which is preliminary data.</text>
</comment>
<dbReference type="EMBL" id="JAMYWD010000006">
    <property type="protein sequence ID" value="KAJ4968291.1"/>
    <property type="molecule type" value="Genomic_DNA"/>
</dbReference>
<dbReference type="GO" id="GO:0003676">
    <property type="term" value="F:nucleic acid binding"/>
    <property type="evidence" value="ECO:0007669"/>
    <property type="project" value="InterPro"/>
</dbReference>
<dbReference type="OrthoDB" id="1906820at2759"/>
<sequence length="185" mass="20593">MLWPQVLLFIAVVSRRTFLACRRCGADVEIRSIVLIFGLFGLAKIVGRQVFSFAALVCWTLWKARNEFYFEHHHTSPKETIYRAEKAFREYQDWVQSPSTPMSSSRTTQSSAWLPPPLGIIKINTDAALNLDDSGSGVGFIMRDDQGHILLAVSTPCSFLSLAIGEAMAIKAALEAAITHAFMKL</sequence>
<dbReference type="Proteomes" id="UP001141806">
    <property type="component" value="Unassembled WGS sequence"/>
</dbReference>
<keyword evidence="3" id="KW-1185">Reference proteome</keyword>
<proteinExistence type="predicted"/>
<dbReference type="InterPro" id="IPR052929">
    <property type="entry name" value="RNase_H-like_EbsB-rel"/>
</dbReference>
<organism evidence="2 3">
    <name type="scientific">Protea cynaroides</name>
    <dbReference type="NCBI Taxonomy" id="273540"/>
    <lineage>
        <taxon>Eukaryota</taxon>
        <taxon>Viridiplantae</taxon>
        <taxon>Streptophyta</taxon>
        <taxon>Embryophyta</taxon>
        <taxon>Tracheophyta</taxon>
        <taxon>Spermatophyta</taxon>
        <taxon>Magnoliopsida</taxon>
        <taxon>Proteales</taxon>
        <taxon>Proteaceae</taxon>
        <taxon>Protea</taxon>
    </lineage>
</organism>
<protein>
    <recommendedName>
        <fullName evidence="1">RNase H type-1 domain-containing protein</fullName>
    </recommendedName>
</protein>
<accession>A0A9Q0KD28</accession>
<evidence type="ECO:0000259" key="1">
    <source>
        <dbReference type="Pfam" id="PF13456"/>
    </source>
</evidence>
<gene>
    <name evidence="2" type="ORF">NE237_014992</name>
</gene>
<name>A0A9Q0KD28_9MAGN</name>
<dbReference type="InterPro" id="IPR002156">
    <property type="entry name" value="RNaseH_domain"/>
</dbReference>
<dbReference type="PANTHER" id="PTHR47074">
    <property type="entry name" value="BNAC02G40300D PROTEIN"/>
    <property type="match status" value="1"/>
</dbReference>
<feature type="domain" description="RNase H type-1" evidence="1">
    <location>
        <begin position="124"/>
        <end position="185"/>
    </location>
</feature>
<evidence type="ECO:0000313" key="2">
    <source>
        <dbReference type="EMBL" id="KAJ4968291.1"/>
    </source>
</evidence>
<dbReference type="PANTHER" id="PTHR47074:SF11">
    <property type="entry name" value="REVERSE TRANSCRIPTASE-LIKE PROTEIN"/>
    <property type="match status" value="1"/>
</dbReference>
<dbReference type="GO" id="GO:0004523">
    <property type="term" value="F:RNA-DNA hybrid ribonuclease activity"/>
    <property type="evidence" value="ECO:0007669"/>
    <property type="project" value="InterPro"/>
</dbReference>